<dbReference type="NCBIfam" id="TIGR03317">
    <property type="entry name" value="ygfZ_signature"/>
    <property type="match status" value="1"/>
</dbReference>
<dbReference type="Proteomes" id="UP000503096">
    <property type="component" value="Chromosome"/>
</dbReference>
<dbReference type="SUPFAM" id="SSF101790">
    <property type="entry name" value="Aminomethyltransferase beta-barrel domain"/>
    <property type="match status" value="1"/>
</dbReference>
<dbReference type="SUPFAM" id="SSF103025">
    <property type="entry name" value="Folate-binding domain"/>
    <property type="match status" value="1"/>
</dbReference>
<dbReference type="FunCoup" id="A0A6M4H7W7">
    <property type="interactions" value="341"/>
</dbReference>
<dbReference type="KEGG" id="upl:DSM104440_00880"/>
<dbReference type="Pfam" id="PF01571">
    <property type="entry name" value="GCV_T"/>
    <property type="match status" value="1"/>
</dbReference>
<keyword evidence="3" id="KW-1185">Reference proteome</keyword>
<feature type="domain" description="GCVT N-terminal" evidence="1">
    <location>
        <begin position="5"/>
        <end position="116"/>
    </location>
</feature>
<reference evidence="2 3" key="1">
    <citation type="submission" date="2020-04" db="EMBL/GenBank/DDBJ databases">
        <title>Usitatibacter rugosus gen. nov., sp. nov. and Usitatibacter palustris sp. nov., novel members of Usitatibacteraceae fam. nov. within the order Nitrosomonadales isolated from soil.</title>
        <authorList>
            <person name="Huber K.J."/>
            <person name="Neumann-Schaal M."/>
            <person name="Geppert A."/>
            <person name="Luckner M."/>
            <person name="Wanner G."/>
            <person name="Overmann J."/>
        </authorList>
    </citation>
    <scope>NUCLEOTIDE SEQUENCE [LARGE SCALE GENOMIC DNA]</scope>
    <source>
        <strain evidence="2 3">Swamp67</strain>
    </source>
</reference>
<dbReference type="Gene3D" id="3.30.70.1630">
    <property type="match status" value="1"/>
</dbReference>
<dbReference type="PANTHER" id="PTHR22602">
    <property type="entry name" value="TRANSFERASE CAF17, MITOCHONDRIAL-RELATED"/>
    <property type="match status" value="1"/>
</dbReference>
<dbReference type="PIRSF" id="PIRSF006487">
    <property type="entry name" value="GcvT"/>
    <property type="match status" value="1"/>
</dbReference>
<proteinExistence type="predicted"/>
<dbReference type="InterPro" id="IPR017703">
    <property type="entry name" value="YgfZ/GCV_T_CS"/>
</dbReference>
<dbReference type="GO" id="GO:0016226">
    <property type="term" value="P:iron-sulfur cluster assembly"/>
    <property type="evidence" value="ECO:0007669"/>
    <property type="project" value="TreeGrafter"/>
</dbReference>
<dbReference type="AlphaFoldDB" id="A0A6M4H7W7"/>
<dbReference type="PANTHER" id="PTHR22602:SF0">
    <property type="entry name" value="TRANSFERASE CAF17, MITOCHONDRIAL-RELATED"/>
    <property type="match status" value="1"/>
</dbReference>
<gene>
    <name evidence="2" type="primary">ygfZ</name>
    <name evidence="2" type="ORF">DSM104440_00880</name>
</gene>
<dbReference type="InterPro" id="IPR029043">
    <property type="entry name" value="GcvT/YgfZ_C"/>
</dbReference>
<protein>
    <submittedName>
        <fullName evidence="2">tRNA-modifying protein YgfZ</fullName>
    </submittedName>
</protein>
<evidence type="ECO:0000259" key="1">
    <source>
        <dbReference type="Pfam" id="PF01571"/>
    </source>
</evidence>
<dbReference type="Gene3D" id="2.40.30.160">
    <property type="match status" value="1"/>
</dbReference>
<name>A0A6M4H7W7_9PROT</name>
<organism evidence="2 3">
    <name type="scientific">Usitatibacter palustris</name>
    <dbReference type="NCBI Taxonomy" id="2732487"/>
    <lineage>
        <taxon>Bacteria</taxon>
        <taxon>Pseudomonadati</taxon>
        <taxon>Pseudomonadota</taxon>
        <taxon>Betaproteobacteria</taxon>
        <taxon>Nitrosomonadales</taxon>
        <taxon>Usitatibacteraceae</taxon>
        <taxon>Usitatibacter</taxon>
    </lineage>
</organism>
<dbReference type="InParanoid" id="A0A6M4H7W7"/>
<dbReference type="EMBL" id="CP053073">
    <property type="protein sequence ID" value="QJR14087.1"/>
    <property type="molecule type" value="Genomic_DNA"/>
</dbReference>
<accession>A0A6M4H7W7</accession>
<dbReference type="Gene3D" id="3.30.70.1400">
    <property type="entry name" value="Aminomethyltransferase beta-barrel domains"/>
    <property type="match status" value="1"/>
</dbReference>
<dbReference type="InterPro" id="IPR045179">
    <property type="entry name" value="YgfZ/GcvT"/>
</dbReference>
<sequence length="308" mass="32681">MTFVAELSHNALLAISGDDAATFLQGQLTNDVEALRDGTAQWNGYCSPKGRLLATFLLVRHGKRFLAMMPTEIAAPTAKRLGMFVLRSKVKIEDVTASTSRLGLVGPEAATLVAKHWGAAPQPMAVAERDGALCARLDADRFVLLAPNDQAETIRAALEPVAIGDTTTWDRAAIQAGIPIVVAATQDAFVPQMANFELIGGVSFKKGCYTGQEIVARTQYRGILKKRMALVHVDGQDAPQAGDSVYSSAFGEQSSGQIANVAPSPGGGFDALVVAQLEALAKNDLRWKSPDGVAVQLRQLPYPVPGSQ</sequence>
<dbReference type="RefSeq" id="WP_171160875.1">
    <property type="nucleotide sequence ID" value="NZ_CP053073.1"/>
</dbReference>
<evidence type="ECO:0000313" key="3">
    <source>
        <dbReference type="Proteomes" id="UP000503096"/>
    </source>
</evidence>
<dbReference type="InterPro" id="IPR006222">
    <property type="entry name" value="GCVT_N"/>
</dbReference>
<evidence type="ECO:0000313" key="2">
    <source>
        <dbReference type="EMBL" id="QJR14087.1"/>
    </source>
</evidence>